<dbReference type="InterPro" id="IPR044537">
    <property type="entry name" value="Rip2-like"/>
</dbReference>
<evidence type="ECO:0000256" key="5">
    <source>
        <dbReference type="ARBA" id="ARBA00022670"/>
    </source>
</evidence>
<feature type="transmembrane region" description="Helical" evidence="13">
    <location>
        <begin position="57"/>
        <end position="79"/>
    </location>
</feature>
<evidence type="ECO:0000256" key="12">
    <source>
        <dbReference type="ARBA" id="ARBA00023136"/>
    </source>
</evidence>
<proteinExistence type="inferred from homology"/>
<dbReference type="RefSeq" id="WP_112430903.1">
    <property type="nucleotide sequence ID" value="NZ_MCIF01000002.1"/>
</dbReference>
<feature type="transmembrane region" description="Helical" evidence="13">
    <location>
        <begin position="99"/>
        <end position="124"/>
    </location>
</feature>
<comment type="caution">
    <text evidence="15">The sequence shown here is derived from an EMBL/GenBank/DDBJ whole genome shotgun (WGS) entry which is preliminary data.</text>
</comment>
<evidence type="ECO:0000313" key="15">
    <source>
        <dbReference type="EMBL" id="RAQ96929.1"/>
    </source>
</evidence>
<keyword evidence="10 13" id="KW-1133">Transmembrane helix</keyword>
<evidence type="ECO:0000256" key="7">
    <source>
        <dbReference type="ARBA" id="ARBA00022723"/>
    </source>
</evidence>
<keyword evidence="9" id="KW-0862">Zinc</keyword>
<keyword evidence="11" id="KW-0482">Metalloprotease</keyword>
<gene>
    <name evidence="15" type="ORF">A4R35_15435</name>
</gene>
<organism evidence="15 16">
    <name type="scientific">Thermogemmatispora tikiterensis</name>
    <dbReference type="NCBI Taxonomy" id="1825093"/>
    <lineage>
        <taxon>Bacteria</taxon>
        <taxon>Bacillati</taxon>
        <taxon>Chloroflexota</taxon>
        <taxon>Ktedonobacteria</taxon>
        <taxon>Thermogemmatisporales</taxon>
        <taxon>Thermogemmatisporaceae</taxon>
        <taxon>Thermogemmatispora</taxon>
    </lineage>
</organism>
<evidence type="ECO:0000256" key="1">
    <source>
        <dbReference type="ARBA" id="ARBA00001947"/>
    </source>
</evidence>
<dbReference type="GO" id="GO:0006508">
    <property type="term" value="P:proteolysis"/>
    <property type="evidence" value="ECO:0007669"/>
    <property type="project" value="UniProtKB-KW"/>
</dbReference>
<evidence type="ECO:0000256" key="8">
    <source>
        <dbReference type="ARBA" id="ARBA00022801"/>
    </source>
</evidence>
<evidence type="ECO:0000259" key="14">
    <source>
        <dbReference type="Pfam" id="PF02163"/>
    </source>
</evidence>
<evidence type="ECO:0000256" key="2">
    <source>
        <dbReference type="ARBA" id="ARBA00004651"/>
    </source>
</evidence>
<accession>A0A328VIQ9</accession>
<dbReference type="InterPro" id="IPR052348">
    <property type="entry name" value="Metallopeptidase_M50B"/>
</dbReference>
<evidence type="ECO:0000256" key="6">
    <source>
        <dbReference type="ARBA" id="ARBA00022692"/>
    </source>
</evidence>
<feature type="domain" description="Peptidase M50" evidence="14">
    <location>
        <begin position="135"/>
        <end position="175"/>
    </location>
</feature>
<keyword evidence="16" id="KW-1185">Reference proteome</keyword>
<evidence type="ECO:0000256" key="4">
    <source>
        <dbReference type="ARBA" id="ARBA00022475"/>
    </source>
</evidence>
<name>A0A328VIQ9_9CHLR</name>
<feature type="transmembrane region" description="Helical" evidence="13">
    <location>
        <begin position="136"/>
        <end position="161"/>
    </location>
</feature>
<feature type="transmembrane region" description="Helical" evidence="13">
    <location>
        <begin position="182"/>
        <end position="201"/>
    </location>
</feature>
<sequence>METKINVVLALMIVVSFLIAILLHEFAHAQMAIWLGDPTPRVEGRYTLSLRRHLDPLGTLLCLILAFMPIAFGPVGLGWGQPVKTDPWKLRGGRTSGPLLVALAGPIFSLLVGLVFAVIARLVYPLVSENAVLLRIPQFLMVFSCTNLALTILNLLPVYPLDGYQIVYILLPTRQALQFARSGPWGPLIILALFFIVPFIAELAQMPGFFLAHIPDYIREGAFFLAGLVTNLSATNVAQIYSF</sequence>
<dbReference type="OrthoDB" id="9800627at2"/>
<evidence type="ECO:0000256" key="11">
    <source>
        <dbReference type="ARBA" id="ARBA00023049"/>
    </source>
</evidence>
<evidence type="ECO:0000256" key="10">
    <source>
        <dbReference type="ARBA" id="ARBA00022989"/>
    </source>
</evidence>
<comment type="similarity">
    <text evidence="3">Belongs to the peptidase M50B family.</text>
</comment>
<dbReference type="InterPro" id="IPR008915">
    <property type="entry name" value="Peptidase_M50"/>
</dbReference>
<reference evidence="15 16" key="1">
    <citation type="submission" date="2016-08" db="EMBL/GenBank/DDBJ databases">
        <title>Analysis of Carbohydrate Active Enzymes in Thermogemmatispora T81 Reveals Carbohydrate Degradation Ability.</title>
        <authorList>
            <person name="Tomazini A."/>
            <person name="Lal S."/>
            <person name="Stott M."/>
            <person name="Henrissat B."/>
            <person name="Polikarpov I."/>
            <person name="Sparling R."/>
            <person name="Levin D.B."/>
        </authorList>
    </citation>
    <scope>NUCLEOTIDE SEQUENCE [LARGE SCALE GENOMIC DNA]</scope>
    <source>
        <strain evidence="15 16">T81</strain>
    </source>
</reference>
<dbReference type="Proteomes" id="UP000248706">
    <property type="component" value="Unassembled WGS sequence"/>
</dbReference>
<dbReference type="PANTHER" id="PTHR35864">
    <property type="entry name" value="ZINC METALLOPROTEASE MJ0611-RELATED"/>
    <property type="match status" value="1"/>
</dbReference>
<dbReference type="PANTHER" id="PTHR35864:SF1">
    <property type="entry name" value="ZINC METALLOPROTEASE YWHC-RELATED"/>
    <property type="match status" value="1"/>
</dbReference>
<keyword evidence="6 13" id="KW-0812">Transmembrane</keyword>
<feature type="transmembrane region" description="Helical" evidence="13">
    <location>
        <begin position="7"/>
        <end position="27"/>
    </location>
</feature>
<evidence type="ECO:0000313" key="16">
    <source>
        <dbReference type="Proteomes" id="UP000248706"/>
    </source>
</evidence>
<evidence type="ECO:0000256" key="13">
    <source>
        <dbReference type="SAM" id="Phobius"/>
    </source>
</evidence>
<keyword evidence="12 13" id="KW-0472">Membrane</keyword>
<evidence type="ECO:0000256" key="3">
    <source>
        <dbReference type="ARBA" id="ARBA00007931"/>
    </source>
</evidence>
<evidence type="ECO:0000256" key="9">
    <source>
        <dbReference type="ARBA" id="ARBA00022833"/>
    </source>
</evidence>
<protein>
    <recommendedName>
        <fullName evidence="14">Peptidase M50 domain-containing protein</fullName>
    </recommendedName>
</protein>
<keyword evidence="4" id="KW-1003">Cell membrane</keyword>
<dbReference type="EMBL" id="MCIF01000002">
    <property type="protein sequence ID" value="RAQ96929.1"/>
    <property type="molecule type" value="Genomic_DNA"/>
</dbReference>
<keyword evidence="8" id="KW-0378">Hydrolase</keyword>
<keyword evidence="5" id="KW-0645">Protease</keyword>
<dbReference type="GO" id="GO:0046872">
    <property type="term" value="F:metal ion binding"/>
    <property type="evidence" value="ECO:0007669"/>
    <property type="project" value="UniProtKB-KW"/>
</dbReference>
<keyword evidence="7" id="KW-0479">Metal-binding</keyword>
<dbReference type="GO" id="GO:0008237">
    <property type="term" value="F:metallopeptidase activity"/>
    <property type="evidence" value="ECO:0007669"/>
    <property type="project" value="UniProtKB-KW"/>
</dbReference>
<comment type="subcellular location">
    <subcellularLocation>
        <location evidence="2">Cell membrane</location>
        <topology evidence="2">Multi-pass membrane protein</topology>
    </subcellularLocation>
</comment>
<dbReference type="Pfam" id="PF02163">
    <property type="entry name" value="Peptidase_M50"/>
    <property type="match status" value="1"/>
</dbReference>
<dbReference type="GO" id="GO:0005886">
    <property type="term" value="C:plasma membrane"/>
    <property type="evidence" value="ECO:0007669"/>
    <property type="project" value="UniProtKB-SubCell"/>
</dbReference>
<dbReference type="AlphaFoldDB" id="A0A328VIQ9"/>
<dbReference type="CDD" id="cd06158">
    <property type="entry name" value="S2P-M50_like_1"/>
    <property type="match status" value="1"/>
</dbReference>
<comment type="cofactor">
    <cofactor evidence="1">
        <name>Zn(2+)</name>
        <dbReference type="ChEBI" id="CHEBI:29105"/>
    </cofactor>
</comment>